<protein>
    <submittedName>
        <fullName evidence="3">8803_t:CDS:1</fullName>
    </submittedName>
</protein>
<reference evidence="3" key="1">
    <citation type="submission" date="2021-06" db="EMBL/GenBank/DDBJ databases">
        <authorList>
            <person name="Kallberg Y."/>
            <person name="Tangrot J."/>
            <person name="Rosling A."/>
        </authorList>
    </citation>
    <scope>NUCLEOTIDE SEQUENCE</scope>
    <source>
        <strain evidence="3">FL966</strain>
    </source>
</reference>
<comment type="caution">
    <text evidence="3">The sequence shown here is derived from an EMBL/GenBank/DDBJ whole genome shotgun (WGS) entry which is preliminary data.</text>
</comment>
<evidence type="ECO:0000313" key="4">
    <source>
        <dbReference type="Proteomes" id="UP000789759"/>
    </source>
</evidence>
<dbReference type="Gene3D" id="3.40.50.300">
    <property type="entry name" value="P-loop containing nucleotide triphosphate hydrolases"/>
    <property type="match status" value="1"/>
</dbReference>
<evidence type="ECO:0000313" key="3">
    <source>
        <dbReference type="EMBL" id="CAG8783494.1"/>
    </source>
</evidence>
<evidence type="ECO:0000259" key="2">
    <source>
        <dbReference type="Pfam" id="PF04471"/>
    </source>
</evidence>
<dbReference type="OrthoDB" id="2441072at2759"/>
<dbReference type="Proteomes" id="UP000789759">
    <property type="component" value="Unassembled WGS sequence"/>
</dbReference>
<dbReference type="GO" id="GO:0009307">
    <property type="term" value="P:DNA restriction-modification system"/>
    <property type="evidence" value="ECO:0007669"/>
    <property type="project" value="InterPro"/>
</dbReference>
<dbReference type="Pfam" id="PF04471">
    <property type="entry name" value="Mrr_cat"/>
    <property type="match status" value="1"/>
</dbReference>
<proteinExistence type="predicted"/>
<dbReference type="SUPFAM" id="SSF52540">
    <property type="entry name" value="P-loop containing nucleoside triphosphate hydrolases"/>
    <property type="match status" value="1"/>
</dbReference>
<dbReference type="AlphaFoldDB" id="A0A9N9JM76"/>
<sequence>MNIFKREILKNITPRYIVISGPTSVRKTKNLKDDFIIVDHEVFDGDIYKEIYEFDKNIIKNEHVEFNNLMMVFFILCNKENLERNYYNRKENERKHSLVDCKNILKDLNQIINDIVLKYQNIFNINKKPDPKIIIITGPIEAGKTKLSNFLAEYLQDNGKKVNPNDQEIVFWFQNILIGEYKNYYNNCKFEDYNYVILDHSHIDTNYFTFAGITDNNYKKECLPYLEKKLNEINLKYNQQIINIFVRKKTSIKRILECGHEFEKDINYFNFIYDSNNKYTDIVYSIHFSFDNDKDLKTNKLKKNAYLRLDDKDQELFLNLLDLYSKHLSNVYNENIPEEGSNEYNLKKDFYDNIKKKCCNRNDIKNFEKAREEYKEKQKFVKIEIENQDIKKELLDQKAEKESLNRRIEEQDALIKRILKRLVPKVCGHKFERMLANFLNNIGGTVSIREVPDGGIDMNGKFFNVRYEMQAKYHIDPKKHPVDVGDIRKFHGSFQRAHRNNTEYVGIFVTNSRYTSKAISEEAQTYNKIYLYTHKDLYDLLVELNDKIIKNINNNGIITFENIDITNFSLNYSEFRISCDH</sequence>
<dbReference type="InterPro" id="IPR027417">
    <property type="entry name" value="P-loop_NTPase"/>
</dbReference>
<dbReference type="SUPFAM" id="SSF52980">
    <property type="entry name" value="Restriction endonuclease-like"/>
    <property type="match status" value="1"/>
</dbReference>
<dbReference type="InterPro" id="IPR011856">
    <property type="entry name" value="tRNA_endonuc-like_dom_sf"/>
</dbReference>
<gene>
    <name evidence="3" type="ORF">CPELLU_LOCUS16531</name>
</gene>
<feature type="domain" description="Restriction endonuclease type IV Mrr" evidence="2">
    <location>
        <begin position="427"/>
        <end position="541"/>
    </location>
</feature>
<organism evidence="3 4">
    <name type="scientific">Cetraspora pellucida</name>
    <dbReference type="NCBI Taxonomy" id="1433469"/>
    <lineage>
        <taxon>Eukaryota</taxon>
        <taxon>Fungi</taxon>
        <taxon>Fungi incertae sedis</taxon>
        <taxon>Mucoromycota</taxon>
        <taxon>Glomeromycotina</taxon>
        <taxon>Glomeromycetes</taxon>
        <taxon>Diversisporales</taxon>
        <taxon>Gigasporaceae</taxon>
        <taxon>Cetraspora</taxon>
    </lineage>
</organism>
<accession>A0A9N9JM76</accession>
<keyword evidence="1" id="KW-0175">Coiled coil</keyword>
<evidence type="ECO:0000256" key="1">
    <source>
        <dbReference type="SAM" id="Coils"/>
    </source>
</evidence>
<dbReference type="InterPro" id="IPR011335">
    <property type="entry name" value="Restrct_endonuc-II-like"/>
</dbReference>
<dbReference type="GO" id="GO:0004519">
    <property type="term" value="F:endonuclease activity"/>
    <property type="evidence" value="ECO:0007669"/>
    <property type="project" value="InterPro"/>
</dbReference>
<dbReference type="GO" id="GO:0003677">
    <property type="term" value="F:DNA binding"/>
    <property type="evidence" value="ECO:0007669"/>
    <property type="project" value="InterPro"/>
</dbReference>
<keyword evidence="4" id="KW-1185">Reference proteome</keyword>
<feature type="coiled-coil region" evidence="1">
    <location>
        <begin position="364"/>
        <end position="421"/>
    </location>
</feature>
<dbReference type="Gene3D" id="3.40.1350.10">
    <property type="match status" value="1"/>
</dbReference>
<feature type="non-terminal residue" evidence="3">
    <location>
        <position position="581"/>
    </location>
</feature>
<dbReference type="InterPro" id="IPR007560">
    <property type="entry name" value="Restrct_endonuc_IV_Mrr"/>
</dbReference>
<name>A0A9N9JM76_9GLOM</name>
<dbReference type="EMBL" id="CAJVQA010024726">
    <property type="protein sequence ID" value="CAG8783494.1"/>
    <property type="molecule type" value="Genomic_DNA"/>
</dbReference>
<dbReference type="GO" id="GO:0006302">
    <property type="term" value="P:double-strand break repair"/>
    <property type="evidence" value="ECO:0007669"/>
    <property type="project" value="UniProtKB-ARBA"/>
</dbReference>